<dbReference type="SUPFAM" id="SSF57783">
    <property type="entry name" value="Zinc beta-ribbon"/>
    <property type="match status" value="1"/>
</dbReference>
<dbReference type="EMBL" id="CAWUPB010001173">
    <property type="protein sequence ID" value="CAK7348392.1"/>
    <property type="molecule type" value="Genomic_DNA"/>
</dbReference>
<dbReference type="SUPFAM" id="SSF47676">
    <property type="entry name" value="Conserved domain common to transcription factors TFIIS, elongin A, CRSP70"/>
    <property type="match status" value="1"/>
</dbReference>
<dbReference type="InterPro" id="IPR036575">
    <property type="entry name" value="TFIIS_cen_dom_sf"/>
</dbReference>
<dbReference type="SMART" id="SM00510">
    <property type="entry name" value="TFS2M"/>
    <property type="match status" value="1"/>
</dbReference>
<dbReference type="GO" id="GO:0005634">
    <property type="term" value="C:nucleus"/>
    <property type="evidence" value="ECO:0007669"/>
    <property type="project" value="UniProtKB-SubCell"/>
</dbReference>
<evidence type="ECO:0000313" key="11">
    <source>
        <dbReference type="EMBL" id="CAK7348392.1"/>
    </source>
</evidence>
<dbReference type="PROSITE" id="PS51321">
    <property type="entry name" value="TFIIS_CENTRAL"/>
    <property type="match status" value="1"/>
</dbReference>
<dbReference type="InterPro" id="IPR003617">
    <property type="entry name" value="TFIIS/CRSP70_N_sub"/>
</dbReference>
<dbReference type="GO" id="GO:0003676">
    <property type="term" value="F:nucleic acid binding"/>
    <property type="evidence" value="ECO:0007669"/>
    <property type="project" value="InterPro"/>
</dbReference>
<dbReference type="AlphaFoldDB" id="A0AAV1SC08"/>
<keyword evidence="12" id="KW-1185">Reference proteome</keyword>
<dbReference type="Gene3D" id="1.20.930.10">
    <property type="entry name" value="Conserved domain common to transcription factors TFIIS, elongin A, CRSP70"/>
    <property type="match status" value="1"/>
</dbReference>
<feature type="domain" description="TFIIS central" evidence="10">
    <location>
        <begin position="112"/>
        <end position="235"/>
    </location>
</feature>
<dbReference type="GO" id="GO:0006351">
    <property type="term" value="P:DNA-templated transcription"/>
    <property type="evidence" value="ECO:0007669"/>
    <property type="project" value="InterPro"/>
</dbReference>
<dbReference type="InterPro" id="IPR035441">
    <property type="entry name" value="TFIIS/LEDGF_dom_sf"/>
</dbReference>
<dbReference type="PROSITE" id="PS51133">
    <property type="entry name" value="ZF_TFIIS_2"/>
    <property type="match status" value="1"/>
</dbReference>
<proteinExistence type="predicted"/>
<dbReference type="Pfam" id="PF07500">
    <property type="entry name" value="TFIIS_M"/>
    <property type="match status" value="1"/>
</dbReference>
<keyword evidence="4" id="KW-0862">Zinc</keyword>
<sequence length="280" mass="31501">MSRIENEREKELTELFQVVEKAAAALNGGPEESHCLDALSQIKSFPVTVETLVSTKIGKNIRLLKYHPSKKIQDLASDTLALWTKTVADQKKNGSSKPPLEVEALLKCNNPLRDKVRELFYEAFCKVSNEAKEDARDQVEACDPVGVAVSLESELFEKWGNTNGSNKIKYRSVLYNINDPKNPDFRRKVLLGEVKPERVVNMSAKEMVSNDRQHKNQMIKAKAMLKCMSGTANSGTTYQFRCGRCGKRETTSCQMPTRSADEPTTTFVTCVVCNNHWKFS</sequence>
<evidence type="ECO:0000259" key="8">
    <source>
        <dbReference type="PROSITE" id="PS51133"/>
    </source>
</evidence>
<dbReference type="Gene3D" id="1.10.472.30">
    <property type="entry name" value="Transcription elongation factor S-II, central domain"/>
    <property type="match status" value="1"/>
</dbReference>
<evidence type="ECO:0000256" key="1">
    <source>
        <dbReference type="ARBA" id="ARBA00004123"/>
    </source>
</evidence>
<feature type="domain" description="TFIIS-type" evidence="8">
    <location>
        <begin position="238"/>
        <end position="278"/>
    </location>
</feature>
<evidence type="ECO:0008006" key="13">
    <source>
        <dbReference type="Google" id="ProtNLM"/>
    </source>
</evidence>
<evidence type="ECO:0000256" key="7">
    <source>
        <dbReference type="PROSITE-ProRule" id="PRU00649"/>
    </source>
</evidence>
<organism evidence="11 12">
    <name type="scientific">Dovyalis caffra</name>
    <dbReference type="NCBI Taxonomy" id="77055"/>
    <lineage>
        <taxon>Eukaryota</taxon>
        <taxon>Viridiplantae</taxon>
        <taxon>Streptophyta</taxon>
        <taxon>Embryophyta</taxon>
        <taxon>Tracheophyta</taxon>
        <taxon>Spermatophyta</taxon>
        <taxon>Magnoliopsida</taxon>
        <taxon>eudicotyledons</taxon>
        <taxon>Gunneridae</taxon>
        <taxon>Pentapetalae</taxon>
        <taxon>rosids</taxon>
        <taxon>fabids</taxon>
        <taxon>Malpighiales</taxon>
        <taxon>Salicaceae</taxon>
        <taxon>Flacourtieae</taxon>
        <taxon>Dovyalis</taxon>
    </lineage>
</organism>
<dbReference type="GO" id="GO:0008270">
    <property type="term" value="F:zinc ion binding"/>
    <property type="evidence" value="ECO:0007669"/>
    <property type="project" value="UniProtKB-KW"/>
</dbReference>
<dbReference type="CDD" id="cd13749">
    <property type="entry name" value="Zn-ribbon_TFIIS"/>
    <property type="match status" value="1"/>
</dbReference>
<evidence type="ECO:0000259" key="10">
    <source>
        <dbReference type="PROSITE" id="PS51321"/>
    </source>
</evidence>
<dbReference type="InterPro" id="IPR003618">
    <property type="entry name" value="TFIIS_cen_dom"/>
</dbReference>
<keyword evidence="2" id="KW-0479">Metal-binding</keyword>
<gene>
    <name evidence="11" type="ORF">DCAF_LOCUS21089</name>
</gene>
<dbReference type="SUPFAM" id="SSF46942">
    <property type="entry name" value="Elongation factor TFIIS domain 2"/>
    <property type="match status" value="1"/>
</dbReference>
<evidence type="ECO:0000256" key="3">
    <source>
        <dbReference type="ARBA" id="ARBA00022771"/>
    </source>
</evidence>
<keyword evidence="5 7" id="KW-0539">Nucleus</keyword>
<protein>
    <recommendedName>
        <fullName evidence="13">Transcription elongation factor TFIIS</fullName>
    </recommendedName>
</protein>
<keyword evidence="3 6" id="KW-0863">Zinc-finger</keyword>
<dbReference type="Proteomes" id="UP001314170">
    <property type="component" value="Unassembled WGS sequence"/>
</dbReference>
<dbReference type="CDD" id="cd00183">
    <property type="entry name" value="TFIIS_I"/>
    <property type="match status" value="1"/>
</dbReference>
<evidence type="ECO:0000256" key="4">
    <source>
        <dbReference type="ARBA" id="ARBA00022833"/>
    </source>
</evidence>
<dbReference type="Pfam" id="PF01096">
    <property type="entry name" value="Zn_ribbon_TFIIS"/>
    <property type="match status" value="1"/>
</dbReference>
<dbReference type="SMART" id="SM00440">
    <property type="entry name" value="ZnF_C2C2"/>
    <property type="match status" value="1"/>
</dbReference>
<name>A0AAV1SC08_9ROSI</name>
<comment type="subcellular location">
    <subcellularLocation>
        <location evidence="1 7">Nucleus</location>
    </subcellularLocation>
</comment>
<dbReference type="InterPro" id="IPR017923">
    <property type="entry name" value="TFIIS_N"/>
</dbReference>
<reference evidence="11 12" key="1">
    <citation type="submission" date="2024-01" db="EMBL/GenBank/DDBJ databases">
        <authorList>
            <person name="Waweru B."/>
        </authorList>
    </citation>
    <scope>NUCLEOTIDE SEQUENCE [LARGE SCALE GENOMIC DNA]</scope>
</reference>
<evidence type="ECO:0000256" key="5">
    <source>
        <dbReference type="ARBA" id="ARBA00023242"/>
    </source>
</evidence>
<feature type="domain" description="TFIIS N-terminal" evidence="9">
    <location>
        <begin position="13"/>
        <end position="90"/>
    </location>
</feature>
<dbReference type="Pfam" id="PF08711">
    <property type="entry name" value="Med26"/>
    <property type="match status" value="1"/>
</dbReference>
<accession>A0AAV1SC08</accession>
<dbReference type="PROSITE" id="PS51319">
    <property type="entry name" value="TFIIS_N"/>
    <property type="match status" value="1"/>
</dbReference>
<evidence type="ECO:0000256" key="6">
    <source>
        <dbReference type="PROSITE-ProRule" id="PRU00472"/>
    </source>
</evidence>
<dbReference type="InterPro" id="IPR035100">
    <property type="entry name" value="TF_IIS-typ"/>
</dbReference>
<comment type="caution">
    <text evidence="11">The sequence shown here is derived from an EMBL/GenBank/DDBJ whole genome shotgun (WGS) entry which is preliminary data.</text>
</comment>
<dbReference type="SMART" id="SM00509">
    <property type="entry name" value="TFS2N"/>
    <property type="match status" value="1"/>
</dbReference>
<dbReference type="PANTHER" id="PTHR11477:SF49">
    <property type="entry name" value="TRANSCRIPTION ELONGATION FACTOR"/>
    <property type="match status" value="1"/>
</dbReference>
<evidence type="ECO:0000259" key="9">
    <source>
        <dbReference type="PROSITE" id="PS51319"/>
    </source>
</evidence>
<dbReference type="PIRSF" id="PIRSF006704">
    <property type="entry name" value="TF_IIS"/>
    <property type="match status" value="1"/>
</dbReference>
<dbReference type="PANTHER" id="PTHR11477">
    <property type="entry name" value="TRANSCRIPTION FACTOR S-II ZINC FINGER DOMAIN-CONTAINING PROTEIN"/>
    <property type="match status" value="1"/>
</dbReference>
<dbReference type="Gene3D" id="2.20.25.10">
    <property type="match status" value="1"/>
</dbReference>
<dbReference type="InterPro" id="IPR001222">
    <property type="entry name" value="Znf_TFIIS"/>
</dbReference>
<evidence type="ECO:0000256" key="2">
    <source>
        <dbReference type="ARBA" id="ARBA00022723"/>
    </source>
</evidence>
<evidence type="ECO:0000313" key="12">
    <source>
        <dbReference type="Proteomes" id="UP001314170"/>
    </source>
</evidence>